<evidence type="ECO:0000313" key="3">
    <source>
        <dbReference type="Proteomes" id="UP000005640"/>
    </source>
</evidence>
<reference evidence="8" key="6">
    <citation type="journal article" date="2012" name="Proc. Natl. Acad. Sci. U.S.A.">
        <title>N-terminal acetylome analyses and functional insights of the N-terminal acetyltransferase NatB.</title>
        <authorList>
            <person name="Van Damme P."/>
            <person name="Lasa M."/>
            <person name="Polevoda B."/>
            <person name="Gazquez C."/>
            <person name="Elosegui-Artola A."/>
            <person name="Kim D.S."/>
            <person name="De Juan-Pardo E."/>
            <person name="Demeyer K."/>
            <person name="Hole K."/>
            <person name="Larrea E."/>
            <person name="Timmerman E."/>
            <person name="Prieto J."/>
            <person name="Arnesen T."/>
            <person name="Sherman F."/>
            <person name="Gevaert K."/>
            <person name="Aldabe R."/>
        </authorList>
    </citation>
    <scope>IDENTIFICATION BY MASS SPECTROMETRY [LARGE SCALE ANALYSIS]</scope>
</reference>
<dbReference type="Proteomes" id="UP000005640">
    <property type="component" value="Chromosome 22"/>
</dbReference>
<dbReference type="EMBL" id="KF457430">
    <property type="status" value="NOT_ANNOTATED_CDS"/>
    <property type="molecule type" value="Genomic_DNA"/>
</dbReference>
<dbReference type="GeneTree" id="ENSGT00940000156865"/>
<dbReference type="ChiTaRS" id="TOM1">
    <property type="organism name" value="human"/>
</dbReference>
<dbReference type="HGNC" id="HGNC:11982">
    <property type="gene designation" value="TOM1"/>
</dbReference>
<keyword evidence="3" id="KW-1185">Reference proteome</keyword>
<dbReference type="Ensembl" id="ENST00000424387.5">
    <property type="protein sequence ID" value="ENSP00000397492.1"/>
    <property type="gene ID" value="ENSG00000100284.23"/>
</dbReference>
<evidence type="ECO:0007829" key="8">
    <source>
        <dbReference type="PubMed" id="22814378"/>
    </source>
</evidence>
<dbReference type="VEuPathDB" id="HostDB:ENSG00000100284"/>
<accession>F8WB30</accession>
<gene>
    <name evidence="2" type="primary">TOM1</name>
</gene>
<dbReference type="ExpressionAtlas" id="F8WB30">
    <property type="expression patterns" value="baseline and differential"/>
</dbReference>
<dbReference type="HOGENOM" id="CLU_3419380_0_0_1"/>
<evidence type="ECO:0007829" key="6">
    <source>
        <dbReference type="PubMed" id="20068231"/>
    </source>
</evidence>
<reference evidence="2 3" key="2">
    <citation type="journal article" date="2004" name="Nature">
        <title>Finishing the euchromatic sequence of the human genome.</title>
        <authorList>
            <consortium name="International Human Genome Sequencing Consortium"/>
        </authorList>
    </citation>
    <scope>NUCLEOTIDE SEQUENCE [LARGE SCALE GENOMIC DNA]</scope>
</reference>
<dbReference type="UCSC" id="uc062dqm.1">
    <property type="organism name" value="human"/>
</dbReference>
<protein>
    <submittedName>
        <fullName evidence="2">Target of myb1 membrane trafficking protein</fullName>
    </submittedName>
</protein>
<evidence type="ECO:0007829" key="5">
    <source>
        <dbReference type="ProteomicsDB" id="F8WB30"/>
    </source>
</evidence>
<evidence type="ECO:0000256" key="1">
    <source>
        <dbReference type="SAM" id="MobiDB-lite"/>
    </source>
</evidence>
<evidence type="ECO:0007829" key="4">
    <source>
        <dbReference type="PeptideAtlas" id="F8WB30"/>
    </source>
</evidence>
<dbReference type="MassIVE" id="F8WB30"/>
<dbReference type="EMBL" id="Z82244">
    <property type="status" value="NOT_ANNOTATED_CDS"/>
    <property type="molecule type" value="Genomic_DNA"/>
</dbReference>
<name>F8WB30_HUMAN</name>
<evidence type="ECO:0000313" key="2">
    <source>
        <dbReference type="Ensembl" id="ENSP00000397492.1"/>
    </source>
</evidence>
<dbReference type="OpenTargets" id="ENSG00000100284"/>
<reference evidence="2 3" key="1">
    <citation type="journal article" date="2001" name="Nature">
        <title>Initial sequencing and analysis of the human genome.</title>
        <authorList>
            <consortium name="International Human Genome Sequencing Consortium"/>
            <person name="Lander E.S."/>
            <person name="Linton L.M."/>
            <person name="Birren B."/>
            <person name="Nusbaum C."/>
            <person name="Zody M.C."/>
            <person name="Baldwin J."/>
            <person name="Devon K."/>
            <person name="Dewar K."/>
            <person name="Doyle M."/>
            <person name="FitzHugh W."/>
            <person name="Funke R."/>
            <person name="Gage D."/>
            <person name="Harris K."/>
            <person name="Heaford A."/>
            <person name="Howland J."/>
            <person name="Kann L."/>
            <person name="Lehoczky J."/>
            <person name="LeVine R."/>
            <person name="McEwan P."/>
            <person name="McKernan K."/>
            <person name="Meldrim J."/>
            <person name="Mesirov J.P."/>
            <person name="Miranda C."/>
            <person name="Morris W."/>
            <person name="Naylor J."/>
            <person name="Raymond C."/>
            <person name="Rosetti M."/>
            <person name="Santos R."/>
            <person name="Sheridan A."/>
            <person name="Sougnez C."/>
            <person name="Stange-Thomann N."/>
            <person name="Stojanovic N."/>
            <person name="Subramanian A."/>
            <person name="Wyman D."/>
            <person name="Rogers J."/>
            <person name="Sulston J."/>
            <person name="Ainscough R."/>
            <person name="Beck S."/>
            <person name="Bentley D."/>
            <person name="Burton J."/>
            <person name="Clee C."/>
            <person name="Carter N."/>
            <person name="Coulson A."/>
            <person name="Deadman R."/>
            <person name="Deloukas P."/>
            <person name="Dunham A."/>
            <person name="Dunham I."/>
            <person name="Durbin R."/>
            <person name="French L."/>
            <person name="Grafham D."/>
            <person name="Gregory S."/>
            <person name="Hubbard T."/>
            <person name="Humphray S."/>
            <person name="Hunt A."/>
            <person name="Jones M."/>
            <person name="Lloyd C."/>
            <person name="McMurray A."/>
            <person name="Matthews L."/>
            <person name="Mercer S."/>
            <person name="Milne S."/>
            <person name="Mullikin J.C."/>
            <person name="Mungall A."/>
            <person name="Plumb R."/>
            <person name="Ross M."/>
            <person name="Shownkeen R."/>
            <person name="Sims S."/>
            <person name="Waterston R.H."/>
            <person name="Wilson R.K."/>
            <person name="Hillier L.W."/>
            <person name="McPherson J.D."/>
            <person name="Marra M.A."/>
            <person name="Mardis E.R."/>
            <person name="Fulton L.A."/>
            <person name="Chinwalla A.T."/>
            <person name="Pepin K.H."/>
            <person name="Gish W.R."/>
            <person name="Chissoe S.L."/>
            <person name="Wendl M.C."/>
            <person name="Delehaunty K.D."/>
            <person name="Miner T.L."/>
            <person name="Delehaunty A."/>
            <person name="Kramer J.B."/>
            <person name="Cook L.L."/>
            <person name="Fulton R.S."/>
            <person name="Johnson D.L."/>
            <person name="Minx P.J."/>
            <person name="Clifton S.W."/>
            <person name="Hawkins T."/>
            <person name="Branscomb E."/>
            <person name="Predki P."/>
            <person name="Richardson P."/>
            <person name="Wenning S."/>
            <person name="Slezak T."/>
            <person name="Doggett N."/>
            <person name="Cheng J.F."/>
            <person name="Olsen A."/>
            <person name="Lucas S."/>
            <person name="Elkin C."/>
            <person name="Uberbacher E."/>
            <person name="Frazier M."/>
            <person name="Gibbs R.A."/>
            <person name="Muzny D.M."/>
            <person name="Scherer S.E."/>
            <person name="Bouck J.B."/>
            <person name="Sodergren E.J."/>
            <person name="Worley K.C."/>
            <person name="Rives C.M."/>
            <person name="Gorrell J.H."/>
            <person name="Metzker M.L."/>
            <person name="Naylor S.L."/>
            <person name="Kucherlapati R.S."/>
            <person name="Nelson D.L."/>
            <person name="Weinstock G.M."/>
            <person name="Sakaki Y."/>
            <person name="Fujiyama A."/>
            <person name="Hattori M."/>
            <person name="Yada T."/>
            <person name="Toyoda A."/>
            <person name="Itoh T."/>
            <person name="Kawagoe C."/>
            <person name="Watanabe H."/>
            <person name="Totoki Y."/>
            <person name="Taylor T."/>
            <person name="Weissenbach J."/>
            <person name="Heilig R."/>
            <person name="Saurin W."/>
            <person name="Artiguenave F."/>
            <person name="Brottier P."/>
            <person name="Bruls T."/>
            <person name="Pelletier E."/>
            <person name="Robert C."/>
            <person name="Wincker P."/>
            <person name="Smith D.R."/>
            <person name="Doucette-Stamm L."/>
            <person name="Rubenfield M."/>
            <person name="Weinstock K."/>
            <person name="Lee H.M."/>
            <person name="Dubois J."/>
            <person name="Rosenthal A."/>
            <person name="Platzer M."/>
            <person name="Nyakatura G."/>
            <person name="Taudien S."/>
            <person name="Rump A."/>
            <person name="Yang H."/>
            <person name="Yu J."/>
            <person name="Wang J."/>
            <person name="Huang G."/>
            <person name="Gu J."/>
            <person name="Hood L."/>
            <person name="Rowen L."/>
            <person name="Madan A."/>
            <person name="Qin S."/>
            <person name="Davis R.W."/>
            <person name="Federspiel N.A."/>
            <person name="Abola A.P."/>
            <person name="Proctor M.J."/>
            <person name="Myers R.M."/>
            <person name="Schmutz J."/>
            <person name="Dickson M."/>
            <person name="Grimwood J."/>
            <person name="Cox D.R."/>
            <person name="Olson M.V."/>
            <person name="Kaul R."/>
            <person name="Raymond C."/>
            <person name="Shimizu N."/>
            <person name="Kawasaki K."/>
            <person name="Minoshima S."/>
            <person name="Evans G.A."/>
            <person name="Athanasiou M."/>
            <person name="Schultz R."/>
            <person name="Roe B.A."/>
            <person name="Chen F."/>
            <person name="Pan H."/>
            <person name="Ramser J."/>
            <person name="Lehrach H."/>
            <person name="Reinhardt R."/>
            <person name="McCombie W.R."/>
            <person name="de la Bastide M."/>
            <person name="Dedhia N."/>
            <person name="Blocker H."/>
            <person name="Hornischer K."/>
            <person name="Nordsiek G."/>
            <person name="Agarwala R."/>
            <person name="Aravind L."/>
            <person name="Bailey J.A."/>
            <person name="Bateman A."/>
            <person name="Batzoglou S."/>
            <person name="Birney E."/>
            <person name="Bork P."/>
            <person name="Brown D.G."/>
            <person name="Burge C.B."/>
            <person name="Cerutti L."/>
            <person name="Chen H.C."/>
            <person name="Church D."/>
            <person name="Clamp M."/>
            <person name="Copley R.R."/>
            <person name="Doerks T."/>
            <person name="Eddy S.R."/>
            <person name="Eichler E.E."/>
            <person name="Furey T.S."/>
            <person name="Galagan J."/>
            <person name="Gilbert J.G."/>
            <person name="Harmon C."/>
            <person name="Hayashizaki Y."/>
            <person name="Haussler D."/>
            <person name="Hermjakob H."/>
            <person name="Hokamp K."/>
            <person name="Jang W."/>
            <person name="Johnson L.S."/>
            <person name="Jones T.A."/>
            <person name="Kasif S."/>
            <person name="Kaspryzk A."/>
            <person name="Kennedy S."/>
            <person name="Kent W.J."/>
            <person name="Kitts P."/>
            <person name="Koonin E.V."/>
            <person name="Korf I."/>
            <person name="Kulp D."/>
            <person name="Lancet D."/>
            <person name="Lowe T.M."/>
            <person name="McLysaght A."/>
            <person name="Mikkelsen T."/>
            <person name="Moran J.V."/>
            <person name="Mulder N."/>
            <person name="Pollara V.J."/>
            <person name="Ponting C.P."/>
            <person name="Schuler G."/>
            <person name="Schultz J."/>
            <person name="Slater G."/>
            <person name="Smit A.F."/>
            <person name="Stupka E."/>
            <person name="Szustakowski J."/>
            <person name="Thierry-Mieg D."/>
            <person name="Thierry-Mieg J."/>
            <person name="Wagner L."/>
            <person name="Wallis J."/>
            <person name="Wheeler R."/>
            <person name="Williams A."/>
            <person name="Wolf Y.I."/>
            <person name="Wolfe K.H."/>
            <person name="Yang S.P."/>
            <person name="Yeh R.F."/>
            <person name="Collins F."/>
            <person name="Guyer M.S."/>
            <person name="Peterson J."/>
            <person name="Felsenfeld A."/>
            <person name="Wetterstrand K.A."/>
            <person name="Patrinos A."/>
            <person name="Morgan M.J."/>
            <person name="de Jong P."/>
            <person name="Catanese J.J."/>
            <person name="Osoegawa K."/>
            <person name="Shizuya H."/>
            <person name="Choi S."/>
            <person name="Chen Y.J."/>
        </authorList>
    </citation>
    <scope>NUCLEOTIDE SEQUENCE [LARGE SCALE GENOMIC DNA]</scope>
</reference>
<keyword evidence="4 5" id="KW-1267">Proteomics identification</keyword>
<proteinExistence type="evidence at protein level"/>
<dbReference type="Ensembl" id="ENST00000424387.5">
    <property type="protein sequence ID" value="ENSP00000397492.1"/>
    <property type="gene ID" value="ENSG00000100284.22"/>
</dbReference>
<organism evidence="2 3">
    <name type="scientific">Homo sapiens</name>
    <name type="common">Human</name>
    <dbReference type="NCBI Taxonomy" id="9606"/>
    <lineage>
        <taxon>Eukaryota</taxon>
        <taxon>Metazoa</taxon>
        <taxon>Chordata</taxon>
        <taxon>Craniata</taxon>
        <taxon>Vertebrata</taxon>
        <taxon>Euteleostomi</taxon>
        <taxon>Mammalia</taxon>
        <taxon>Eutheria</taxon>
        <taxon>Euarchontoglires</taxon>
        <taxon>Primates</taxon>
        <taxon>Haplorrhini</taxon>
        <taxon>Catarrhini</taxon>
        <taxon>Hominidae</taxon>
        <taxon>Homo</taxon>
    </lineage>
</organism>
<dbReference type="EMBL" id="AL008635">
    <property type="status" value="NOT_ANNOTATED_CDS"/>
    <property type="molecule type" value="Genomic_DNA"/>
</dbReference>
<reference evidence="2" key="7">
    <citation type="submission" date="2025-08" db="UniProtKB">
        <authorList>
            <consortium name="Ensembl"/>
        </authorList>
    </citation>
    <scope>IDENTIFICATION</scope>
</reference>
<dbReference type="PRIDE" id="F8WB30"/>
<dbReference type="Bgee" id="ENSG00000100284">
    <property type="expression patterns" value="Expressed in lower esophagus mucosa and 130 other cell types or tissues"/>
</dbReference>
<reference evidence="6" key="4">
    <citation type="journal article" date="2010" name="Sci. Signal.">
        <title>Quantitative phosphoproteomics reveals widespread full phosphorylation site occupancy during mitosis.</title>
        <authorList>
            <person name="Olsen J.V."/>
            <person name="Vermeulen M."/>
            <person name="Santamaria A."/>
            <person name="Kumar C."/>
            <person name="Miller M.L."/>
            <person name="Jensen L.J."/>
            <person name="Gnad F."/>
            <person name="Cox J."/>
            <person name="Jensen T.S."/>
            <person name="Nigg E.A."/>
            <person name="Brunak S."/>
            <person name="Mann M."/>
        </authorList>
    </citation>
    <scope>IDENTIFICATION BY MASS SPECTROMETRY [LARGE SCALE ANALYSIS]</scope>
</reference>
<feature type="region of interest" description="Disordered" evidence="1">
    <location>
        <begin position="1"/>
        <end position="25"/>
    </location>
</feature>
<reference evidence="2" key="8">
    <citation type="submission" date="2025-09" db="UniProtKB">
        <authorList>
            <consortium name="Ensembl"/>
        </authorList>
    </citation>
    <scope>IDENTIFICATION</scope>
</reference>
<sequence>MDFLLGNPFSSPVGQRIVPKMPSEQ</sequence>
<reference evidence="2 3" key="3">
    <citation type="journal article" date="2008" name="Genome Biol.">
        <title>Finishing the finished human chromosome 22 sequence.</title>
        <authorList>
            <person name="Cole C.G."/>
            <person name="McCann O.T."/>
            <person name="Collins J.E."/>
            <person name="Oliver K."/>
            <person name="Willey D."/>
            <person name="Gribble S.M."/>
            <person name="Yang F."/>
            <person name="McLaren K."/>
            <person name="Rogers J."/>
            <person name="Ning Z."/>
            <person name="Beare D.M."/>
            <person name="Dunham I."/>
        </authorList>
    </citation>
    <scope>NUCLEOTIDE SEQUENCE [LARGE SCALE GENOMIC DNA]</scope>
</reference>
<reference evidence="7" key="5">
    <citation type="journal article" date="2012" name="Mol. Cell. Proteomics">
        <title>Comparative large-scale characterisation of plant vs. mammal proteins reveals similar and idiosyncratic N-alpha acetylation features.</title>
        <authorList>
            <person name="Bienvenut W.V."/>
            <person name="Sumpton D."/>
            <person name="Martinez A."/>
            <person name="Lilla S."/>
            <person name="Espagne C."/>
            <person name="Meinnel T."/>
            <person name="Giglione C."/>
        </authorList>
    </citation>
    <scope>IDENTIFICATION BY MASS SPECTROMETRY [LARGE SCALE ANALYSIS]</scope>
</reference>
<evidence type="ECO:0007829" key="7">
    <source>
        <dbReference type="PubMed" id="22223895"/>
    </source>
</evidence>
<dbReference type="AlphaFoldDB" id="F8WB30"/>
<dbReference type="OrthoDB" id="2018246at2759"/>
<dbReference type="ProteomicsDB" id="30669"/>